<dbReference type="Gene3D" id="1.25.40.10">
    <property type="entry name" value="Tetratricopeptide repeat domain"/>
    <property type="match status" value="1"/>
</dbReference>
<proteinExistence type="inferred from homology"/>
<sequence length="317" mass="35048">MPRDAQGNAVSAASEDAVRAYDHAVAGYLTYRADTGRRLAPMLAADPEFGMAHVFKGCLLMAPFDAATVPRAVEALADARRCLSRLGTPRERAHAEALSAWIDGEIGRALAVWEEILEDHPRDVLAFRLHHFNAFWSGSPERMLAGVERVLPHWPADLPGWGAVLACRAFANEECGGYVVAEASGREALALDPGDLWAAHAVAHVMEMQGRRGEGIAFLDGLERHWEGANNVAHHLWWHRAMFHLERREFDTALGLYDRRFRDLASPLVAAMPDFTTDVQNAASMLFRLELRGVAVGERWAELADKAEARIGDWLSP</sequence>
<dbReference type="AlphaFoldDB" id="A0A6J4IZ48"/>
<evidence type="ECO:0000313" key="5">
    <source>
        <dbReference type="EMBL" id="CAA9264400.1"/>
    </source>
</evidence>
<reference evidence="5" key="1">
    <citation type="submission" date="2020-02" db="EMBL/GenBank/DDBJ databases">
        <authorList>
            <person name="Meier V. D."/>
        </authorList>
    </citation>
    <scope>NUCLEOTIDE SEQUENCE</scope>
    <source>
        <strain evidence="5">AVDCRST_MAG08</strain>
    </source>
</reference>
<protein>
    <recommendedName>
        <fullName evidence="2">Tetratricopeptide repeat protein 38</fullName>
    </recommendedName>
</protein>
<evidence type="ECO:0000256" key="4">
    <source>
        <dbReference type="ARBA" id="ARBA00022803"/>
    </source>
</evidence>
<accession>A0A6J4IZ48</accession>
<dbReference type="PANTHER" id="PTHR16263">
    <property type="entry name" value="TETRATRICOPEPTIDE REPEAT PROTEIN 38"/>
    <property type="match status" value="1"/>
</dbReference>
<dbReference type="EMBL" id="CADCTG010000210">
    <property type="protein sequence ID" value="CAA9264400.1"/>
    <property type="molecule type" value="Genomic_DNA"/>
</dbReference>
<evidence type="ECO:0000256" key="3">
    <source>
        <dbReference type="ARBA" id="ARBA00022737"/>
    </source>
</evidence>
<dbReference type="InterPro" id="IPR033891">
    <property type="entry name" value="TTC38"/>
</dbReference>
<keyword evidence="3" id="KW-0677">Repeat</keyword>
<gene>
    <name evidence="5" type="ORF">AVDCRST_MAG08-2854</name>
</gene>
<dbReference type="SUPFAM" id="SSF48452">
    <property type="entry name" value="TPR-like"/>
    <property type="match status" value="1"/>
</dbReference>
<name>A0A6J4IZ48_9PROT</name>
<evidence type="ECO:0000256" key="2">
    <source>
        <dbReference type="ARBA" id="ARBA00019992"/>
    </source>
</evidence>
<dbReference type="PANTHER" id="PTHR16263:SF4">
    <property type="entry name" value="TETRATRICOPEPTIDE REPEAT PROTEIN 38"/>
    <property type="match status" value="1"/>
</dbReference>
<organism evidence="5">
    <name type="scientific">uncultured Acetobacteraceae bacterium</name>
    <dbReference type="NCBI Taxonomy" id="169975"/>
    <lineage>
        <taxon>Bacteria</taxon>
        <taxon>Pseudomonadati</taxon>
        <taxon>Pseudomonadota</taxon>
        <taxon>Alphaproteobacteria</taxon>
        <taxon>Acetobacterales</taxon>
        <taxon>Acetobacteraceae</taxon>
        <taxon>environmental samples</taxon>
    </lineage>
</organism>
<keyword evidence="4" id="KW-0802">TPR repeat</keyword>
<feature type="non-terminal residue" evidence="5">
    <location>
        <position position="317"/>
    </location>
</feature>
<comment type="similarity">
    <text evidence="1">Belongs to the TTC38 family.</text>
</comment>
<dbReference type="InterPro" id="IPR011990">
    <property type="entry name" value="TPR-like_helical_dom_sf"/>
</dbReference>
<evidence type="ECO:0000256" key="1">
    <source>
        <dbReference type="ARBA" id="ARBA00005857"/>
    </source>
</evidence>